<evidence type="ECO:0000256" key="8">
    <source>
        <dbReference type="ARBA" id="ARBA00033235"/>
    </source>
</evidence>
<dbReference type="InterPro" id="IPR008731">
    <property type="entry name" value="PTS_EIN"/>
</dbReference>
<evidence type="ECO:0000259" key="10">
    <source>
        <dbReference type="Pfam" id="PF02896"/>
    </source>
</evidence>
<dbReference type="PROSITE" id="PS00370">
    <property type="entry name" value="PEP_ENZYMES_PHOS_SITE"/>
    <property type="match status" value="1"/>
</dbReference>
<dbReference type="Gene3D" id="3.50.30.10">
    <property type="entry name" value="Phosphohistidine domain"/>
    <property type="match status" value="1"/>
</dbReference>
<dbReference type="Pfam" id="PF00391">
    <property type="entry name" value="PEP-utilizers"/>
    <property type="match status" value="1"/>
</dbReference>
<dbReference type="Pfam" id="PF02896">
    <property type="entry name" value="PEP-utilizers_C"/>
    <property type="match status" value="1"/>
</dbReference>
<dbReference type="Gene3D" id="3.20.20.60">
    <property type="entry name" value="Phosphoenolpyruvate-binding domains"/>
    <property type="match status" value="1"/>
</dbReference>
<dbReference type="EMBL" id="BARS01002200">
    <property type="protein sequence ID" value="GAF82701.1"/>
    <property type="molecule type" value="Genomic_DNA"/>
</dbReference>
<comment type="similarity">
    <text evidence="2">Belongs to the PEP-utilizing enzyme family.</text>
</comment>
<dbReference type="GO" id="GO:0009401">
    <property type="term" value="P:phosphoenolpyruvate-dependent sugar phosphotransferase system"/>
    <property type="evidence" value="ECO:0007669"/>
    <property type="project" value="InterPro"/>
</dbReference>
<dbReference type="InterPro" id="IPR008279">
    <property type="entry name" value="PEP-util_enz_mobile_dom"/>
</dbReference>
<comment type="caution">
    <text evidence="12">The sequence shown here is derived from an EMBL/GenBank/DDBJ whole genome shotgun (WGS) entry which is preliminary data.</text>
</comment>
<evidence type="ECO:0000256" key="6">
    <source>
        <dbReference type="ARBA" id="ARBA00022777"/>
    </source>
</evidence>
<feature type="domain" description="PEP-utilising enzyme C-terminal" evidence="10">
    <location>
        <begin position="267"/>
        <end position="377"/>
    </location>
</feature>
<comment type="cofactor">
    <cofactor evidence="1">
        <name>Mg(2+)</name>
        <dbReference type="ChEBI" id="CHEBI:18420"/>
    </cofactor>
</comment>
<evidence type="ECO:0000313" key="12">
    <source>
        <dbReference type="EMBL" id="GAF82701.1"/>
    </source>
</evidence>
<dbReference type="SUPFAM" id="SSF51621">
    <property type="entry name" value="Phosphoenolpyruvate/pyruvate domain"/>
    <property type="match status" value="1"/>
</dbReference>
<evidence type="ECO:0000259" key="9">
    <source>
        <dbReference type="Pfam" id="PF00391"/>
    </source>
</evidence>
<name>X0T5T0_9ZZZZ</name>
<evidence type="ECO:0000256" key="4">
    <source>
        <dbReference type="ARBA" id="ARBA00022679"/>
    </source>
</evidence>
<keyword evidence="4" id="KW-0808">Transferase</keyword>
<dbReference type="GO" id="GO:0046872">
    <property type="term" value="F:metal ion binding"/>
    <property type="evidence" value="ECO:0007669"/>
    <property type="project" value="UniProtKB-KW"/>
</dbReference>
<reference evidence="12" key="1">
    <citation type="journal article" date="2014" name="Front. Microbiol.">
        <title>High frequency of phylogenetically diverse reductive dehalogenase-homologous genes in deep subseafloor sedimentary metagenomes.</title>
        <authorList>
            <person name="Kawai M."/>
            <person name="Futagami T."/>
            <person name="Toyoda A."/>
            <person name="Takaki Y."/>
            <person name="Nishi S."/>
            <person name="Hori S."/>
            <person name="Arai W."/>
            <person name="Tsubouchi T."/>
            <person name="Morono Y."/>
            <person name="Uchiyama I."/>
            <person name="Ito T."/>
            <person name="Fujiyama A."/>
            <person name="Inagaki F."/>
            <person name="Takami H."/>
        </authorList>
    </citation>
    <scope>NUCLEOTIDE SEQUENCE</scope>
    <source>
        <strain evidence="12">Expedition CK06-06</strain>
    </source>
</reference>
<feature type="domain" description="PEP-utilising enzyme mobile" evidence="9">
    <location>
        <begin position="168"/>
        <end position="239"/>
    </location>
</feature>
<dbReference type="InterPro" id="IPR040442">
    <property type="entry name" value="Pyrv_kinase-like_dom_sf"/>
</dbReference>
<evidence type="ECO:0000256" key="2">
    <source>
        <dbReference type="ARBA" id="ARBA00007837"/>
    </source>
</evidence>
<evidence type="ECO:0000256" key="1">
    <source>
        <dbReference type="ARBA" id="ARBA00001946"/>
    </source>
</evidence>
<evidence type="ECO:0000256" key="5">
    <source>
        <dbReference type="ARBA" id="ARBA00022723"/>
    </source>
</evidence>
<keyword evidence="7" id="KW-0460">Magnesium</keyword>
<organism evidence="12">
    <name type="scientific">marine sediment metagenome</name>
    <dbReference type="NCBI Taxonomy" id="412755"/>
    <lineage>
        <taxon>unclassified sequences</taxon>
        <taxon>metagenomes</taxon>
        <taxon>ecological metagenomes</taxon>
    </lineage>
</organism>
<dbReference type="InterPro" id="IPR015813">
    <property type="entry name" value="Pyrv/PenolPyrv_kinase-like_dom"/>
</dbReference>
<dbReference type="InterPro" id="IPR036637">
    <property type="entry name" value="Phosphohistidine_dom_sf"/>
</dbReference>
<dbReference type="GO" id="GO:0016301">
    <property type="term" value="F:kinase activity"/>
    <property type="evidence" value="ECO:0007669"/>
    <property type="project" value="UniProtKB-KW"/>
</dbReference>
<feature type="non-terminal residue" evidence="12">
    <location>
        <position position="377"/>
    </location>
</feature>
<dbReference type="InterPro" id="IPR000121">
    <property type="entry name" value="PEP_util_C"/>
</dbReference>
<evidence type="ECO:0000259" key="11">
    <source>
        <dbReference type="Pfam" id="PF05524"/>
    </source>
</evidence>
<dbReference type="InterPro" id="IPR050499">
    <property type="entry name" value="PEP-utilizing_PTS_enzyme"/>
</dbReference>
<protein>
    <recommendedName>
        <fullName evidence="3">Phosphoenolpyruvate-protein phosphotransferase</fullName>
    </recommendedName>
    <alternativeName>
        <fullName evidence="8">Phosphotransferase system, enzyme I</fullName>
    </alternativeName>
</protein>
<dbReference type="InterPro" id="IPR036618">
    <property type="entry name" value="PtsI_HPr-bd_sf"/>
</dbReference>
<dbReference type="PANTHER" id="PTHR46244:SF3">
    <property type="entry name" value="PHOSPHOENOLPYRUVATE-PROTEIN PHOSPHOTRANSFERASE"/>
    <property type="match status" value="1"/>
</dbReference>
<feature type="domain" description="Phosphotransferase system enzyme I N-terminal" evidence="11">
    <location>
        <begin position="5"/>
        <end position="140"/>
    </location>
</feature>
<dbReference type="SUPFAM" id="SSF52009">
    <property type="entry name" value="Phosphohistidine domain"/>
    <property type="match status" value="1"/>
</dbReference>
<dbReference type="Pfam" id="PF05524">
    <property type="entry name" value="PEP-utilisers_N"/>
    <property type="match status" value="1"/>
</dbReference>
<keyword evidence="6" id="KW-0418">Kinase</keyword>
<dbReference type="SUPFAM" id="SSF47831">
    <property type="entry name" value="Enzyme I of the PEP:sugar phosphotransferase system HPr-binding (sub)domain"/>
    <property type="match status" value="1"/>
</dbReference>
<dbReference type="AlphaFoldDB" id="X0T5T0"/>
<evidence type="ECO:0000256" key="3">
    <source>
        <dbReference type="ARBA" id="ARBA00016544"/>
    </source>
</evidence>
<gene>
    <name evidence="12" type="ORF">S01H1_04138</name>
</gene>
<accession>X0T5T0</accession>
<dbReference type="InterPro" id="IPR018274">
    <property type="entry name" value="PEP_util_AS"/>
</dbReference>
<sequence>MEIKKGITVSPGIAIAKSLVIDSEDYRIPRRSIMPSQRRHEIKRVRDAFKNAIDELTTLEQAQGTTAANGQRTSLEALEERSIKDIFAVHLRYLRDRSFRKKITDLVYSESLTAEYAVSTVLRDIANHFMQLKDTYLSERAADIHDIERRLLRHLLGEKREDVAHLTEEIVIVAHQLSPTQTAGFDKKFVRGLATDAGGRTSHTAIVARSLGIPAVMGLEDVTSVLSGSDTVIIDGNRGIVVINPDADTLAEYKRYLEDFSRLEHKLDTIRDMPAITRDGVEITLLGNIEFPAESRSVLAKGGEGIGLYRTEFLYLYSEHEPTEEDHYQAYAETIRTFQDKPVVIRTVDLGADKYTQSKRYAPEPNPFLGLRSIRFC</sequence>
<dbReference type="Gene3D" id="1.10.274.10">
    <property type="entry name" value="PtsI, HPr-binding domain"/>
    <property type="match status" value="1"/>
</dbReference>
<proteinExistence type="inferred from homology"/>
<dbReference type="PANTHER" id="PTHR46244">
    <property type="entry name" value="PHOSPHOENOLPYRUVATE-PROTEIN PHOSPHOTRANSFERASE"/>
    <property type="match status" value="1"/>
</dbReference>
<keyword evidence="5" id="KW-0479">Metal-binding</keyword>
<evidence type="ECO:0000256" key="7">
    <source>
        <dbReference type="ARBA" id="ARBA00022842"/>
    </source>
</evidence>